<dbReference type="Pfam" id="PF07690">
    <property type="entry name" value="MFS_1"/>
    <property type="match status" value="1"/>
</dbReference>
<accession>A0ABY7K3D2</accession>
<sequence length="386" mass="39420">MHSIARGAELAGIAAFTAGAAGPLRGAWLDRREMRGGLQLSCYAAALFMGLFTVAVAAKAPFLVLLTLAILLGLSIGGIWGGFRALLLNSVPPALLRRAHFVESLSTEIGYGLGPLAVTLIAALAGVVVALTVMTAVFICAAVMLRQVAPLAPGKRSDRRAGRLTVPIVFICAVGGFQSFGFGLVEGNVPSRMAELGHSADAAGVFLALLSVGSVIGGLIVSFVPISTRRPALLGAGLFALFAVLIIPSTLATSVLTFGSTLLFASLMLVPLSGLAAAEIEAQLGDHGRGRIFAIFIGAVQVGGGLGVAVNGVLQSYIEPSEVPLVSVGLFAVIALVLVVVGLLIGRNTTIEVSSPFDEISAAESTLAAATDRASIGPTQRITEEK</sequence>
<keyword evidence="1" id="KW-1133">Transmembrane helix</keyword>
<dbReference type="InterPro" id="IPR011701">
    <property type="entry name" value="MFS"/>
</dbReference>
<feature type="transmembrane region" description="Helical" evidence="1">
    <location>
        <begin position="326"/>
        <end position="345"/>
    </location>
</feature>
<keyword evidence="1" id="KW-0472">Membrane</keyword>
<dbReference type="Gene3D" id="1.20.1250.20">
    <property type="entry name" value="MFS general substrate transporter like domains"/>
    <property type="match status" value="1"/>
</dbReference>
<gene>
    <name evidence="2" type="ORF">M6B22_09705</name>
</gene>
<dbReference type="PANTHER" id="PTHR23542">
    <property type="match status" value="1"/>
</dbReference>
<feature type="transmembrane region" description="Helical" evidence="1">
    <location>
        <begin position="262"/>
        <end position="280"/>
    </location>
</feature>
<feature type="transmembrane region" description="Helical" evidence="1">
    <location>
        <begin position="164"/>
        <end position="185"/>
    </location>
</feature>
<dbReference type="SUPFAM" id="SSF103473">
    <property type="entry name" value="MFS general substrate transporter"/>
    <property type="match status" value="1"/>
</dbReference>
<keyword evidence="1" id="KW-0812">Transmembrane</keyword>
<evidence type="ECO:0008006" key="4">
    <source>
        <dbReference type="Google" id="ProtNLM"/>
    </source>
</evidence>
<proteinExistence type="predicted"/>
<feature type="transmembrane region" description="Helical" evidence="1">
    <location>
        <begin position="116"/>
        <end position="143"/>
    </location>
</feature>
<evidence type="ECO:0000313" key="3">
    <source>
        <dbReference type="Proteomes" id="UP001164693"/>
    </source>
</evidence>
<feature type="transmembrane region" description="Helical" evidence="1">
    <location>
        <begin position="36"/>
        <end position="55"/>
    </location>
</feature>
<dbReference type="Proteomes" id="UP001164693">
    <property type="component" value="Chromosome"/>
</dbReference>
<dbReference type="PANTHER" id="PTHR23542:SF1">
    <property type="entry name" value="MAJOR FACILITATOR SUPERFAMILY (MFS) PROFILE DOMAIN-CONTAINING PROTEIN"/>
    <property type="match status" value="1"/>
</dbReference>
<feature type="transmembrane region" description="Helical" evidence="1">
    <location>
        <begin position="233"/>
        <end position="256"/>
    </location>
</feature>
<evidence type="ECO:0000256" key="1">
    <source>
        <dbReference type="SAM" id="Phobius"/>
    </source>
</evidence>
<feature type="transmembrane region" description="Helical" evidence="1">
    <location>
        <begin position="292"/>
        <end position="314"/>
    </location>
</feature>
<name>A0ABY7K3D2_9ACTN</name>
<evidence type="ECO:0000313" key="2">
    <source>
        <dbReference type="EMBL" id="WAX59013.1"/>
    </source>
</evidence>
<keyword evidence="3" id="KW-1185">Reference proteome</keyword>
<dbReference type="EMBL" id="CP097463">
    <property type="protein sequence ID" value="WAX59013.1"/>
    <property type="molecule type" value="Genomic_DNA"/>
</dbReference>
<organism evidence="2 3">
    <name type="scientific">Jatrophihabitans cynanchi</name>
    <dbReference type="NCBI Taxonomy" id="2944128"/>
    <lineage>
        <taxon>Bacteria</taxon>
        <taxon>Bacillati</taxon>
        <taxon>Actinomycetota</taxon>
        <taxon>Actinomycetes</taxon>
        <taxon>Jatrophihabitantales</taxon>
        <taxon>Jatrophihabitantaceae</taxon>
        <taxon>Jatrophihabitans</taxon>
    </lineage>
</organism>
<feature type="transmembrane region" description="Helical" evidence="1">
    <location>
        <begin position="62"/>
        <end position="83"/>
    </location>
</feature>
<dbReference type="InterPro" id="IPR036259">
    <property type="entry name" value="MFS_trans_sf"/>
</dbReference>
<reference evidence="2" key="1">
    <citation type="submission" date="2022-05" db="EMBL/GenBank/DDBJ databases">
        <title>Jatrophihabitans sp. SB3-54 whole genome sequence.</title>
        <authorList>
            <person name="Suh M.K."/>
            <person name="Eom M.K."/>
            <person name="Kim J.S."/>
            <person name="Kim H.S."/>
            <person name="Do H.E."/>
            <person name="Shin Y.K."/>
            <person name="Lee J.-S."/>
        </authorList>
    </citation>
    <scope>NUCLEOTIDE SEQUENCE</scope>
    <source>
        <strain evidence="2">SB3-54</strain>
    </source>
</reference>
<feature type="transmembrane region" description="Helical" evidence="1">
    <location>
        <begin position="205"/>
        <end position="226"/>
    </location>
</feature>
<protein>
    <recommendedName>
        <fullName evidence="4">MFS transporter</fullName>
    </recommendedName>
</protein>